<dbReference type="PANTHER" id="PTHR47751">
    <property type="entry name" value="SUPERFAMILY HYDROLASE, PUTATIVE (AFU_ORTHOLOGUE AFUA_2G16580)-RELATED"/>
    <property type="match status" value="1"/>
</dbReference>
<dbReference type="ESTHER" id="9helo-a0a4y8d950">
    <property type="family name" value="Thiohydrolase"/>
</dbReference>
<reference evidence="3 4" key="1">
    <citation type="submission" date="2017-11" db="EMBL/GenBank/DDBJ databases">
        <title>Comparative genomics of Botrytis spp.</title>
        <authorList>
            <person name="Valero-Jimenez C.A."/>
            <person name="Tapia P."/>
            <person name="Veloso J."/>
            <person name="Silva-Moreno E."/>
            <person name="Staats M."/>
            <person name="Valdes J.H."/>
            <person name="Van Kan J.A.L."/>
        </authorList>
    </citation>
    <scope>NUCLEOTIDE SEQUENCE [LARGE SCALE GENOMIC DNA]</scope>
    <source>
        <strain evidence="3 4">MUCL2830</strain>
    </source>
</reference>
<dbReference type="InterPro" id="IPR029058">
    <property type="entry name" value="AB_hydrolase_fold"/>
</dbReference>
<evidence type="ECO:0000256" key="1">
    <source>
        <dbReference type="ARBA" id="ARBA00029464"/>
    </source>
</evidence>
<comment type="similarity">
    <text evidence="1">Belongs to the polyketide transferase af380 family.</text>
</comment>
<dbReference type="EMBL" id="PHWZ01000095">
    <property type="protein sequence ID" value="TEY71321.1"/>
    <property type="molecule type" value="Genomic_DNA"/>
</dbReference>
<dbReference type="STRING" id="38488.A0A4Y8D950"/>
<dbReference type="InterPro" id="IPR022742">
    <property type="entry name" value="Hydrolase_4"/>
</dbReference>
<dbReference type="Pfam" id="PF12146">
    <property type="entry name" value="Hydrolase_4"/>
    <property type="match status" value="1"/>
</dbReference>
<sequence>MSSIQQIEFKAIDGITLRGQIYPAEGPGPAIVLSPGSNCVIDMLGLPDVAKAFQHASITALIYDPRSTGLSDGMPRNGIDPLKQVEDMSNALTFMSGCPTVIPDQMGIWGFSLGGAVALSVASLDKRAKMVIAICPVSEYQYSPEKLPKVLAKCIKDRESQIKGNEPYYIPMINEAGENPAGFNFGANKTEEAKIFQAVQKAGMEGVASHHVNRTTIQSYYRLVVWQPSHLWVHLDPTPVLFVVPQLDCLCPPSVQRRYFDALSGPKHWHLEKGRGHRDITQRDHLPDLMRVKIDFMRNALSGRVGE</sequence>
<protein>
    <recommendedName>
        <fullName evidence="2">Serine aminopeptidase S33 domain-containing protein</fullName>
    </recommendedName>
</protein>
<feature type="domain" description="Serine aminopeptidase S33" evidence="2">
    <location>
        <begin position="48"/>
        <end position="274"/>
    </location>
</feature>
<comment type="caution">
    <text evidence="3">The sequence shown here is derived from an EMBL/GenBank/DDBJ whole genome shotgun (WGS) entry which is preliminary data.</text>
</comment>
<evidence type="ECO:0000313" key="3">
    <source>
        <dbReference type="EMBL" id="TEY71321.1"/>
    </source>
</evidence>
<proteinExistence type="inferred from homology"/>
<evidence type="ECO:0000259" key="2">
    <source>
        <dbReference type="Pfam" id="PF12146"/>
    </source>
</evidence>
<organism evidence="3 4">
    <name type="scientific">Botryotinia calthae</name>
    <dbReference type="NCBI Taxonomy" id="38488"/>
    <lineage>
        <taxon>Eukaryota</taxon>
        <taxon>Fungi</taxon>
        <taxon>Dikarya</taxon>
        <taxon>Ascomycota</taxon>
        <taxon>Pezizomycotina</taxon>
        <taxon>Leotiomycetes</taxon>
        <taxon>Helotiales</taxon>
        <taxon>Sclerotiniaceae</taxon>
        <taxon>Botryotinia</taxon>
    </lineage>
</organism>
<dbReference type="Gene3D" id="1.10.10.800">
    <property type="match status" value="1"/>
</dbReference>
<dbReference type="PANTHER" id="PTHR47751:SF2">
    <property type="entry name" value="DLTD N-TERMINAL DOMAIN PROTEIN (AFU_ORTHOLOGUE AFUA_8G00380)-RELATED"/>
    <property type="match status" value="1"/>
</dbReference>
<dbReference type="AlphaFoldDB" id="A0A4Y8D950"/>
<dbReference type="InterPro" id="IPR051411">
    <property type="entry name" value="Polyketide_trans_af380"/>
</dbReference>
<dbReference type="SUPFAM" id="SSF53474">
    <property type="entry name" value="alpha/beta-Hydrolases"/>
    <property type="match status" value="1"/>
</dbReference>
<name>A0A4Y8D950_9HELO</name>
<keyword evidence="4" id="KW-1185">Reference proteome</keyword>
<accession>A0A4Y8D950</accession>
<evidence type="ECO:0000313" key="4">
    <source>
        <dbReference type="Proteomes" id="UP000297299"/>
    </source>
</evidence>
<dbReference type="Gene3D" id="3.40.50.1820">
    <property type="entry name" value="alpha/beta hydrolase"/>
    <property type="match status" value="1"/>
</dbReference>
<gene>
    <name evidence="3" type="ORF">BOTCAL_0095g00040</name>
</gene>
<dbReference type="OrthoDB" id="2498029at2759"/>
<dbReference type="Proteomes" id="UP000297299">
    <property type="component" value="Unassembled WGS sequence"/>
</dbReference>